<sequence>MEESSVRAWSDVDTVENDVEAISLASLDINSGVDIPKEDTHGVYIPPELMEKIVCYFDGQTLLKFKQISKTCVDIANNALRYNKLWKKFCLGEIPKKYLIDLFTKQCDKKIPFESLLEIHYEKAYKKWVQWQNPVFKLTYIGQHNFLGLNGVVKLVCHELDVMIVFPNFMYSFTITKNQISGKYYVISGYTEDCKTDELVVLNPRPVMRHAESRANDVFITCHEKHSNMCPLHDSVFEIHDGNMREHYTGRLVDVDMNLYTNVCCWVRETWYEWHSNIDSNVIMGHLCPHLSFILFTSVVHGLIISRNQTNSILIHGIFKDTCIIAHSWLKKKYSGASAIYMYTNILFVGTLNGYLLAYRLHCMDDLIHLKDKNILIEAKLNMGQINMFDIIDFDDVKVLVVASTNSVLWIKID</sequence>
<reference evidence="3 4" key="1">
    <citation type="submission" date="2023-01" db="EMBL/GenBank/DDBJ databases">
        <authorList>
            <person name="Whitehead M."/>
        </authorList>
    </citation>
    <scope>NUCLEOTIDE SEQUENCE [LARGE SCALE GENOMIC DNA]</scope>
</reference>
<organism evidence="3 4">
    <name type="scientific">Macrosiphum euphorbiae</name>
    <name type="common">potato aphid</name>
    <dbReference type="NCBI Taxonomy" id="13131"/>
    <lineage>
        <taxon>Eukaryota</taxon>
        <taxon>Metazoa</taxon>
        <taxon>Ecdysozoa</taxon>
        <taxon>Arthropoda</taxon>
        <taxon>Hexapoda</taxon>
        <taxon>Insecta</taxon>
        <taxon>Pterygota</taxon>
        <taxon>Neoptera</taxon>
        <taxon>Paraneoptera</taxon>
        <taxon>Hemiptera</taxon>
        <taxon>Sternorrhyncha</taxon>
        <taxon>Aphidomorpha</taxon>
        <taxon>Aphidoidea</taxon>
        <taxon>Aphididae</taxon>
        <taxon>Macrosiphini</taxon>
        <taxon>Macrosiphum</taxon>
    </lineage>
</organism>
<keyword evidence="1" id="KW-0472">Membrane</keyword>
<dbReference type="SUPFAM" id="SSF81383">
    <property type="entry name" value="F-box domain"/>
    <property type="match status" value="1"/>
</dbReference>
<evidence type="ECO:0000256" key="1">
    <source>
        <dbReference type="SAM" id="Phobius"/>
    </source>
</evidence>
<proteinExistence type="predicted"/>
<dbReference type="EMBL" id="CARXXK010000002">
    <property type="protein sequence ID" value="CAI6359163.1"/>
    <property type="molecule type" value="Genomic_DNA"/>
</dbReference>
<accession>A0AAV0WTK3</accession>
<evidence type="ECO:0000313" key="3">
    <source>
        <dbReference type="EMBL" id="CAI6359163.1"/>
    </source>
</evidence>
<dbReference type="Gene3D" id="1.20.1280.50">
    <property type="match status" value="1"/>
</dbReference>
<name>A0AAV0WTK3_9HEMI</name>
<evidence type="ECO:0000259" key="2">
    <source>
        <dbReference type="PROSITE" id="PS50181"/>
    </source>
</evidence>
<evidence type="ECO:0000313" key="4">
    <source>
        <dbReference type="Proteomes" id="UP001160148"/>
    </source>
</evidence>
<feature type="domain" description="F-box" evidence="2">
    <location>
        <begin position="39"/>
        <end position="89"/>
    </location>
</feature>
<dbReference type="AlphaFoldDB" id="A0AAV0WTK3"/>
<dbReference type="Proteomes" id="UP001160148">
    <property type="component" value="Unassembled WGS sequence"/>
</dbReference>
<gene>
    <name evidence="3" type="ORF">MEUPH1_LOCUS14597</name>
</gene>
<keyword evidence="4" id="KW-1185">Reference proteome</keyword>
<feature type="transmembrane region" description="Helical" evidence="1">
    <location>
        <begin position="340"/>
        <end position="361"/>
    </location>
</feature>
<dbReference type="InterPro" id="IPR001810">
    <property type="entry name" value="F-box_dom"/>
</dbReference>
<keyword evidence="1" id="KW-1133">Transmembrane helix</keyword>
<keyword evidence="1" id="KW-0812">Transmembrane</keyword>
<protein>
    <recommendedName>
        <fullName evidence="2">F-box domain-containing protein</fullName>
    </recommendedName>
</protein>
<comment type="caution">
    <text evidence="3">The sequence shown here is derived from an EMBL/GenBank/DDBJ whole genome shotgun (WGS) entry which is preliminary data.</text>
</comment>
<dbReference type="InterPro" id="IPR036047">
    <property type="entry name" value="F-box-like_dom_sf"/>
</dbReference>
<dbReference type="PROSITE" id="PS50181">
    <property type="entry name" value="FBOX"/>
    <property type="match status" value="1"/>
</dbReference>